<dbReference type="Proteomes" id="UP000823632">
    <property type="component" value="Unassembled WGS sequence"/>
</dbReference>
<dbReference type="EMBL" id="JADIND010000145">
    <property type="protein sequence ID" value="MBO8431045.1"/>
    <property type="molecule type" value="Genomic_DNA"/>
</dbReference>
<gene>
    <name evidence="2" type="ORF">IAC76_06620</name>
</gene>
<dbReference type="InterPro" id="IPR006847">
    <property type="entry name" value="IF2_N"/>
</dbReference>
<reference evidence="2" key="1">
    <citation type="submission" date="2020-10" db="EMBL/GenBank/DDBJ databases">
        <authorList>
            <person name="Gilroy R."/>
        </authorList>
    </citation>
    <scope>NUCLEOTIDE SEQUENCE</scope>
    <source>
        <strain evidence="2">10192</strain>
    </source>
</reference>
<evidence type="ECO:0000313" key="2">
    <source>
        <dbReference type="EMBL" id="MBO8431045.1"/>
    </source>
</evidence>
<proteinExistence type="predicted"/>
<evidence type="ECO:0000259" key="1">
    <source>
        <dbReference type="Pfam" id="PF04760"/>
    </source>
</evidence>
<keyword evidence="2" id="KW-0648">Protein biosynthesis</keyword>
<evidence type="ECO:0000313" key="3">
    <source>
        <dbReference type="Proteomes" id="UP000823632"/>
    </source>
</evidence>
<name>A0A9D9GXU8_9BACT</name>
<feature type="domain" description="Translation initiation factor IF-2 N-terminal" evidence="1">
    <location>
        <begin position="5"/>
        <end position="23"/>
    </location>
</feature>
<comment type="caution">
    <text evidence="2">The sequence shown here is derived from an EMBL/GenBank/DDBJ whole genome shotgun (WGS) entry which is preliminary data.</text>
</comment>
<accession>A0A9D9GXU8</accession>
<keyword evidence="2" id="KW-0396">Initiation factor</keyword>
<dbReference type="Pfam" id="PF04760">
    <property type="entry name" value="IF2_N"/>
    <property type="match status" value="1"/>
</dbReference>
<dbReference type="AlphaFoldDB" id="A0A9D9GXU8"/>
<feature type="non-terminal residue" evidence="2">
    <location>
        <position position="23"/>
    </location>
</feature>
<dbReference type="GO" id="GO:0003743">
    <property type="term" value="F:translation initiation factor activity"/>
    <property type="evidence" value="ECO:0007669"/>
    <property type="project" value="UniProtKB-KW"/>
</dbReference>
<sequence>MSFESVRINELAKELKMTSKEVI</sequence>
<protein>
    <submittedName>
        <fullName evidence="2">Translation initiation factor IF-2 N-terminal domain-containing protein</fullName>
    </submittedName>
</protein>
<dbReference type="Gene3D" id="1.10.10.2480">
    <property type="match status" value="1"/>
</dbReference>
<reference evidence="2" key="2">
    <citation type="journal article" date="2021" name="PeerJ">
        <title>Extensive microbial diversity within the chicken gut microbiome revealed by metagenomics and culture.</title>
        <authorList>
            <person name="Gilroy R."/>
            <person name="Ravi A."/>
            <person name="Getino M."/>
            <person name="Pursley I."/>
            <person name="Horton D.L."/>
            <person name="Alikhan N.F."/>
            <person name="Baker D."/>
            <person name="Gharbi K."/>
            <person name="Hall N."/>
            <person name="Watson M."/>
            <person name="Adriaenssens E.M."/>
            <person name="Foster-Nyarko E."/>
            <person name="Jarju S."/>
            <person name="Secka A."/>
            <person name="Antonio M."/>
            <person name="Oren A."/>
            <person name="Chaudhuri R.R."/>
            <person name="La Ragione R."/>
            <person name="Hildebrand F."/>
            <person name="Pallen M.J."/>
        </authorList>
    </citation>
    <scope>NUCLEOTIDE SEQUENCE</scope>
    <source>
        <strain evidence="2">10192</strain>
    </source>
</reference>
<organism evidence="2 3">
    <name type="scientific">Candidatus Scatousia excrementipullorum</name>
    <dbReference type="NCBI Taxonomy" id="2840936"/>
    <lineage>
        <taxon>Bacteria</taxon>
        <taxon>Candidatus Scatousia</taxon>
    </lineage>
</organism>